<name>X1EW89_9ZZZZ</name>
<organism evidence="2">
    <name type="scientific">marine sediment metagenome</name>
    <dbReference type="NCBI Taxonomy" id="412755"/>
    <lineage>
        <taxon>unclassified sequences</taxon>
        <taxon>metagenomes</taxon>
        <taxon>ecological metagenomes</taxon>
    </lineage>
</organism>
<dbReference type="EMBL" id="BARU01008104">
    <property type="protein sequence ID" value="GAH36842.1"/>
    <property type="molecule type" value="Genomic_DNA"/>
</dbReference>
<evidence type="ECO:0000259" key="1">
    <source>
        <dbReference type="Pfam" id="PF00534"/>
    </source>
</evidence>
<dbReference type="PANTHER" id="PTHR46656">
    <property type="entry name" value="PUTATIVE-RELATED"/>
    <property type="match status" value="1"/>
</dbReference>
<dbReference type="PANTHER" id="PTHR46656:SF3">
    <property type="entry name" value="PUTATIVE-RELATED"/>
    <property type="match status" value="1"/>
</dbReference>
<evidence type="ECO:0000313" key="2">
    <source>
        <dbReference type="EMBL" id="GAH36842.1"/>
    </source>
</evidence>
<comment type="caution">
    <text evidence="2">The sequence shown here is derived from an EMBL/GenBank/DDBJ whole genome shotgun (WGS) entry which is preliminary data.</text>
</comment>
<sequence length="314" mass="35248">MKYLWQSTSKDVSTGYGILANNVVERLIKKGVDIKLLGMQNIGHQKEEWNLPMLDDIYGQDALQFYTKIYEIDYVITVLDNFVSVYYYIPNLLKQLKVGHICHCTINSAPLSPILADKIKDADFWVAPSKFSEKVLLDAGFEPTKVHYIPHGVDTKIFKPLSKDEIEKHKQMIEYKDKFVFLSVATNTGFEKNWQGLFYAYKIFLAKNPDAKENTILHCHTSPHYPGGYDLESLAKMYGIADNLRFIAGIGLNAGTPPEEMVKLYNIADCYVSPTMGESFSLPALEAMACGTPCIIPNHTTGPELVGESKTGSI</sequence>
<dbReference type="GO" id="GO:0016757">
    <property type="term" value="F:glycosyltransferase activity"/>
    <property type="evidence" value="ECO:0007669"/>
    <property type="project" value="InterPro"/>
</dbReference>
<dbReference type="AlphaFoldDB" id="X1EW89"/>
<dbReference type="Pfam" id="PF00534">
    <property type="entry name" value="Glycos_transf_1"/>
    <property type="match status" value="1"/>
</dbReference>
<dbReference type="Gene3D" id="3.40.50.2000">
    <property type="entry name" value="Glycogen Phosphorylase B"/>
    <property type="match status" value="2"/>
</dbReference>
<dbReference type="CDD" id="cd03801">
    <property type="entry name" value="GT4_PimA-like"/>
    <property type="match status" value="1"/>
</dbReference>
<reference evidence="2" key="1">
    <citation type="journal article" date="2014" name="Front. Microbiol.">
        <title>High frequency of phylogenetically diverse reductive dehalogenase-homologous genes in deep subseafloor sedimentary metagenomes.</title>
        <authorList>
            <person name="Kawai M."/>
            <person name="Futagami T."/>
            <person name="Toyoda A."/>
            <person name="Takaki Y."/>
            <person name="Nishi S."/>
            <person name="Hori S."/>
            <person name="Arai W."/>
            <person name="Tsubouchi T."/>
            <person name="Morono Y."/>
            <person name="Uchiyama I."/>
            <person name="Ito T."/>
            <person name="Fujiyama A."/>
            <person name="Inagaki F."/>
            <person name="Takami H."/>
        </authorList>
    </citation>
    <scope>NUCLEOTIDE SEQUENCE</scope>
    <source>
        <strain evidence="2">Expedition CK06-06</strain>
    </source>
</reference>
<proteinExistence type="predicted"/>
<dbReference type="SUPFAM" id="SSF53756">
    <property type="entry name" value="UDP-Glycosyltransferase/glycogen phosphorylase"/>
    <property type="match status" value="1"/>
</dbReference>
<dbReference type="InterPro" id="IPR001296">
    <property type="entry name" value="Glyco_trans_1"/>
</dbReference>
<protein>
    <recommendedName>
        <fullName evidence="1">Glycosyl transferase family 1 domain-containing protein</fullName>
    </recommendedName>
</protein>
<feature type="non-terminal residue" evidence="2">
    <location>
        <position position="314"/>
    </location>
</feature>
<accession>X1EW89</accession>
<gene>
    <name evidence="2" type="ORF">S03H2_15922</name>
</gene>
<feature type="domain" description="Glycosyl transferase family 1" evidence="1">
    <location>
        <begin position="167"/>
        <end position="313"/>
    </location>
</feature>